<evidence type="ECO:0000256" key="2">
    <source>
        <dbReference type="ARBA" id="ARBA00022679"/>
    </source>
</evidence>
<dbReference type="SUPFAM" id="SSF53756">
    <property type="entry name" value="UDP-Glycosyltransferase/glycogen phosphorylase"/>
    <property type="match status" value="1"/>
</dbReference>
<evidence type="ECO:0000313" key="3">
    <source>
        <dbReference type="EMBL" id="SUZ91789.1"/>
    </source>
</evidence>
<evidence type="ECO:0008006" key="4">
    <source>
        <dbReference type="Google" id="ProtNLM"/>
    </source>
</evidence>
<keyword evidence="1" id="KW-0328">Glycosyltransferase</keyword>
<accession>A0A381RLE9</accession>
<dbReference type="GO" id="GO:0005829">
    <property type="term" value="C:cytosol"/>
    <property type="evidence" value="ECO:0007669"/>
    <property type="project" value="TreeGrafter"/>
</dbReference>
<dbReference type="GO" id="GO:0008713">
    <property type="term" value="F:ADP-heptose-lipopolysaccharide heptosyltransferase activity"/>
    <property type="evidence" value="ECO:0007669"/>
    <property type="project" value="TreeGrafter"/>
</dbReference>
<dbReference type="AlphaFoldDB" id="A0A381RLE9"/>
<gene>
    <name evidence="3" type="ORF">METZ01_LOCUS44643</name>
</gene>
<dbReference type="InterPro" id="IPR002201">
    <property type="entry name" value="Glyco_trans_9"/>
</dbReference>
<dbReference type="EMBL" id="UINC01002005">
    <property type="protein sequence ID" value="SUZ91789.1"/>
    <property type="molecule type" value="Genomic_DNA"/>
</dbReference>
<dbReference type="PANTHER" id="PTHR30160">
    <property type="entry name" value="TETRAACYLDISACCHARIDE 4'-KINASE-RELATED"/>
    <property type="match status" value="1"/>
</dbReference>
<proteinExistence type="predicted"/>
<organism evidence="3">
    <name type="scientific">marine metagenome</name>
    <dbReference type="NCBI Taxonomy" id="408172"/>
    <lineage>
        <taxon>unclassified sequences</taxon>
        <taxon>metagenomes</taxon>
        <taxon>ecological metagenomes</taxon>
    </lineage>
</organism>
<reference evidence="3" key="1">
    <citation type="submission" date="2018-05" db="EMBL/GenBank/DDBJ databases">
        <authorList>
            <person name="Lanie J.A."/>
            <person name="Ng W.-L."/>
            <person name="Kazmierczak K.M."/>
            <person name="Andrzejewski T.M."/>
            <person name="Davidsen T.M."/>
            <person name="Wayne K.J."/>
            <person name="Tettelin H."/>
            <person name="Glass J.I."/>
            <person name="Rusch D."/>
            <person name="Podicherti R."/>
            <person name="Tsui H.-C.T."/>
            <person name="Winkler M.E."/>
        </authorList>
    </citation>
    <scope>NUCLEOTIDE SEQUENCE</scope>
</reference>
<dbReference type="InterPro" id="IPR051199">
    <property type="entry name" value="LPS_LOS_Heptosyltrfase"/>
</dbReference>
<name>A0A381RLE9_9ZZZZ</name>
<dbReference type="Pfam" id="PF01075">
    <property type="entry name" value="Glyco_transf_9"/>
    <property type="match status" value="1"/>
</dbReference>
<dbReference type="GO" id="GO:0009244">
    <property type="term" value="P:lipopolysaccharide core region biosynthetic process"/>
    <property type="evidence" value="ECO:0007669"/>
    <property type="project" value="TreeGrafter"/>
</dbReference>
<dbReference type="Gene3D" id="3.40.50.2000">
    <property type="entry name" value="Glycogen Phosphorylase B"/>
    <property type="match status" value="2"/>
</dbReference>
<sequence length="331" mass="38259">MEKSILVFTNGEKLGDGIIKLPLLHELKKRLPNYLLIWMTNKGKTVYNSFLQSIAAQYIDEIIEQADLSPFFWQDISNSYNFQNKKYEYILDTQKAIFRTFALKRIKSEHFISAAGNGLFSSISINKQSKNIRQYYLDDLFNLLNVIKPDKIDDTFKINIPEQLEKNLALIFKSQNKYIGIAPGAGEKNKIWPIEKFIEVGKYFEKKNYIIVLYLGPDEIKIKHQLITVFPKAVIPEDIIKDFSNIEIVMGSTKFINCAVANDSGIAHMLSTKYCPVIKLFGHKDSNKFTPQHKNLIPINSSEFNSRDVKIIPTVRVIREINKVIDWTIER</sequence>
<keyword evidence="2" id="KW-0808">Transferase</keyword>
<evidence type="ECO:0000256" key="1">
    <source>
        <dbReference type="ARBA" id="ARBA00022676"/>
    </source>
</evidence>
<protein>
    <recommendedName>
        <fullName evidence="4">ADP-heptose--LPS heptosyltransferase</fullName>
    </recommendedName>
</protein>